<reference evidence="2" key="1">
    <citation type="submission" date="2014-12" db="EMBL/GenBank/DDBJ databases">
        <title>Complete genome sequence of a multi-drug resistant Klebsiella pneumoniae.</title>
        <authorList>
            <person name="Hua X."/>
            <person name="Chen Q."/>
            <person name="Li X."/>
            <person name="Feng Y."/>
            <person name="Ruan Z."/>
            <person name="Yu Y."/>
        </authorList>
    </citation>
    <scope>NUCLEOTIDE SEQUENCE [LARGE SCALE GENOMIC DNA]</scope>
    <source>
        <strain evidence="2">5.12</strain>
    </source>
</reference>
<dbReference type="RefSeq" id="WP_075609628.1">
    <property type="nucleotide sequence ID" value="NZ_CP052766.1"/>
</dbReference>
<sequence length="211" mass="23614">MEKNAIGVLTGDIVNSQKIPPEHYEKLLYALNSTFSQLEKRCSIKFDIFRGDSFQIIFDNPSEAIEGAIILRLALKTSEPAFSVRQSIGIGKAMLLRHDVKSSTGEAFVLSGKGLDSMKNAYLTINSNDKLLQNKLTLLTKFVDAHLLGLTTIQAETLLCYITSANQSHEAVAKKLKKTRSNTTKLLLASRYQLIDEYCDYFKESVKEMNL</sequence>
<dbReference type="OrthoDB" id="7064118at2"/>
<protein>
    <submittedName>
        <fullName evidence="1">Uncharacterized protein</fullName>
    </submittedName>
</protein>
<dbReference type="Proteomes" id="UP000219285">
    <property type="component" value="Chromosome"/>
</dbReference>
<dbReference type="EMBL" id="CP052766">
    <property type="protein sequence ID" value="QJR82382.1"/>
    <property type="molecule type" value="Genomic_DNA"/>
</dbReference>
<gene>
    <name evidence="1" type="ORF">CA267_017305</name>
</gene>
<keyword evidence="2" id="KW-1185">Reference proteome</keyword>
<dbReference type="Gene3D" id="3.30.70.1230">
    <property type="entry name" value="Nucleotide cyclase"/>
    <property type="match status" value="1"/>
</dbReference>
<accession>A0A6M4MH68</accession>
<name>A0A6M4MH68_9ALTE</name>
<proteinExistence type="predicted"/>
<dbReference type="InterPro" id="IPR029787">
    <property type="entry name" value="Nucleotide_cyclase"/>
</dbReference>
<organism evidence="1 2">
    <name type="scientific">Alteromonas pelagimontana</name>
    <dbReference type="NCBI Taxonomy" id="1858656"/>
    <lineage>
        <taxon>Bacteria</taxon>
        <taxon>Pseudomonadati</taxon>
        <taxon>Pseudomonadota</taxon>
        <taxon>Gammaproteobacteria</taxon>
        <taxon>Alteromonadales</taxon>
        <taxon>Alteromonadaceae</taxon>
        <taxon>Alteromonas/Salinimonas group</taxon>
        <taxon>Alteromonas</taxon>
    </lineage>
</organism>
<evidence type="ECO:0000313" key="2">
    <source>
        <dbReference type="Proteomes" id="UP000219285"/>
    </source>
</evidence>
<dbReference type="KEGG" id="apel:CA267_017305"/>
<dbReference type="AlphaFoldDB" id="A0A6M4MH68"/>
<reference evidence="1 2" key="2">
    <citation type="submission" date="2020-04" db="EMBL/GenBank/DDBJ databases">
        <title>Complete genome sequence of Alteromonas pelagimontana 5.12T.</title>
        <authorList>
            <person name="Sinha R.K."/>
            <person name="Krishnan K.P."/>
            <person name="Kurian J.P."/>
        </authorList>
    </citation>
    <scope>NUCLEOTIDE SEQUENCE [LARGE SCALE GENOMIC DNA]</scope>
    <source>
        <strain evidence="1 2">5.12</strain>
    </source>
</reference>
<evidence type="ECO:0000313" key="1">
    <source>
        <dbReference type="EMBL" id="QJR82382.1"/>
    </source>
</evidence>